<comment type="caution">
    <text evidence="1">The sequence shown here is derived from an EMBL/GenBank/DDBJ whole genome shotgun (WGS) entry which is preliminary data.</text>
</comment>
<dbReference type="AlphaFoldDB" id="T1ATR2"/>
<sequence>LRKPRFWAAHLAASQGDDVLSLAVSGDGAEVLVGANATRHDDGSVDVLVWNGTINSEMSSGDPRLDRTVRVSLHNLAEKSYVARLARVDADHSNIIGAMPAGVDWPDAETWSHLRASDVLHQERLPDVQPSGGEATVTFFIPMPGVARLRLSAG</sequence>
<reference evidence="1" key="2">
    <citation type="journal article" date="2014" name="ISME J.">
        <title>Microbial stratification in low pH oxic and suboxic macroscopic growths along an acid mine drainage.</title>
        <authorList>
            <person name="Mendez-Garcia C."/>
            <person name="Mesa V."/>
            <person name="Sprenger R.R."/>
            <person name="Richter M."/>
            <person name="Diez M.S."/>
            <person name="Solano J."/>
            <person name="Bargiela R."/>
            <person name="Golyshina O.V."/>
            <person name="Manteca A."/>
            <person name="Ramos J.L."/>
            <person name="Gallego J.R."/>
            <person name="Llorente I."/>
            <person name="Martins Dos Santos V.A."/>
            <person name="Jensen O.N."/>
            <person name="Pelaez A.I."/>
            <person name="Sanchez J."/>
            <person name="Ferrer M."/>
        </authorList>
    </citation>
    <scope>NUCLEOTIDE SEQUENCE</scope>
</reference>
<organism evidence="1">
    <name type="scientific">mine drainage metagenome</name>
    <dbReference type="NCBI Taxonomy" id="410659"/>
    <lineage>
        <taxon>unclassified sequences</taxon>
        <taxon>metagenomes</taxon>
        <taxon>ecological metagenomes</taxon>
    </lineage>
</organism>
<gene>
    <name evidence="1" type="ORF">B1B_06769</name>
</gene>
<feature type="non-terminal residue" evidence="1">
    <location>
        <position position="1"/>
    </location>
</feature>
<proteinExistence type="predicted"/>
<reference evidence="1" key="1">
    <citation type="submission" date="2013-08" db="EMBL/GenBank/DDBJ databases">
        <authorList>
            <person name="Mendez C."/>
            <person name="Richter M."/>
            <person name="Ferrer M."/>
            <person name="Sanchez J."/>
        </authorList>
    </citation>
    <scope>NUCLEOTIDE SEQUENCE</scope>
</reference>
<accession>T1ATR2</accession>
<dbReference type="Gene3D" id="2.60.40.1500">
    <property type="entry name" value="Glycosyl hydrolase domain, family 39"/>
    <property type="match status" value="1"/>
</dbReference>
<keyword evidence="1" id="KW-0378">Hydrolase</keyword>
<evidence type="ECO:0000313" key="1">
    <source>
        <dbReference type="EMBL" id="EQD63971.1"/>
    </source>
</evidence>
<dbReference type="GO" id="GO:0016787">
    <property type="term" value="F:hydrolase activity"/>
    <property type="evidence" value="ECO:0007669"/>
    <property type="project" value="UniProtKB-KW"/>
</dbReference>
<dbReference type="EMBL" id="AUZY01004297">
    <property type="protein sequence ID" value="EQD63971.1"/>
    <property type="molecule type" value="Genomic_DNA"/>
</dbReference>
<protein>
    <submittedName>
        <fullName evidence="1">Glycoside hydrolase</fullName>
    </submittedName>
</protein>
<name>T1ATR2_9ZZZZ</name>
<dbReference type="SUPFAM" id="SSF51011">
    <property type="entry name" value="Glycosyl hydrolase domain"/>
    <property type="match status" value="1"/>
</dbReference>